<dbReference type="RefSeq" id="WP_205259648.1">
    <property type="nucleotide sequence ID" value="NZ_JAERWK010000007.1"/>
</dbReference>
<keyword evidence="3" id="KW-1185">Reference proteome</keyword>
<proteinExistence type="predicted"/>
<evidence type="ECO:0000313" key="2">
    <source>
        <dbReference type="EMBL" id="MBM9466688.1"/>
    </source>
</evidence>
<dbReference type="InterPro" id="IPR045676">
    <property type="entry name" value="DUF6194"/>
</dbReference>
<name>A0A939BVN0_9ACTN</name>
<comment type="caution">
    <text evidence="2">The sequence shown here is derived from an EMBL/GenBank/DDBJ whole genome shotgun (WGS) entry which is preliminary data.</text>
</comment>
<evidence type="ECO:0000313" key="3">
    <source>
        <dbReference type="Proteomes" id="UP000663792"/>
    </source>
</evidence>
<sequence length="159" mass="17775">MELEHLLETVHGFDGVLDLAPDEASGAPEIAWGDHFLYWSADGAVPERVQPYATVVTKDYPDDDRSDLDPPDRWRVNVHVGRARFAELTGEDTRHISDRWDFAVADVMLPHPVYGALGWVSVVNPGERTSATVLALLRDAHERARARAERREPEPDPGT</sequence>
<dbReference type="Pfam" id="PF19694">
    <property type="entry name" value="DUF6194"/>
    <property type="match status" value="1"/>
</dbReference>
<dbReference type="Proteomes" id="UP000663792">
    <property type="component" value="Unassembled WGS sequence"/>
</dbReference>
<evidence type="ECO:0000259" key="1">
    <source>
        <dbReference type="Pfam" id="PF19694"/>
    </source>
</evidence>
<accession>A0A939BVN0</accession>
<reference evidence="2" key="1">
    <citation type="submission" date="2021-01" db="EMBL/GenBank/DDBJ databases">
        <title>YIM 132084 draft genome.</title>
        <authorList>
            <person name="An D."/>
        </authorList>
    </citation>
    <scope>NUCLEOTIDE SEQUENCE</scope>
    <source>
        <strain evidence="2">YIM 132084</strain>
    </source>
</reference>
<protein>
    <recommendedName>
        <fullName evidence="1">DUF6194 domain-containing protein</fullName>
    </recommendedName>
</protein>
<organism evidence="2 3">
    <name type="scientific">Nakamurella leprariae</name>
    <dbReference type="NCBI Taxonomy" id="2803911"/>
    <lineage>
        <taxon>Bacteria</taxon>
        <taxon>Bacillati</taxon>
        <taxon>Actinomycetota</taxon>
        <taxon>Actinomycetes</taxon>
        <taxon>Nakamurellales</taxon>
        <taxon>Nakamurellaceae</taxon>
        <taxon>Nakamurella</taxon>
    </lineage>
</organism>
<dbReference type="AlphaFoldDB" id="A0A939BVN0"/>
<gene>
    <name evidence="2" type="ORF">JL106_05250</name>
</gene>
<dbReference type="EMBL" id="JAERWK010000007">
    <property type="protein sequence ID" value="MBM9466688.1"/>
    <property type="molecule type" value="Genomic_DNA"/>
</dbReference>
<feature type="domain" description="DUF6194" evidence="1">
    <location>
        <begin position="1"/>
        <end position="152"/>
    </location>
</feature>